<accession>A0AAV4PJT2</accession>
<evidence type="ECO:0000313" key="2">
    <source>
        <dbReference type="Proteomes" id="UP001054945"/>
    </source>
</evidence>
<gene>
    <name evidence="1" type="ORF">CEXT_585471</name>
</gene>
<dbReference type="EMBL" id="BPLR01004616">
    <property type="protein sequence ID" value="GIX96185.1"/>
    <property type="molecule type" value="Genomic_DNA"/>
</dbReference>
<comment type="caution">
    <text evidence="1">The sequence shown here is derived from an EMBL/GenBank/DDBJ whole genome shotgun (WGS) entry which is preliminary data.</text>
</comment>
<dbReference type="Proteomes" id="UP001054945">
    <property type="component" value="Unassembled WGS sequence"/>
</dbReference>
<organism evidence="1 2">
    <name type="scientific">Caerostris extrusa</name>
    <name type="common">Bark spider</name>
    <name type="synonym">Caerostris bankana</name>
    <dbReference type="NCBI Taxonomy" id="172846"/>
    <lineage>
        <taxon>Eukaryota</taxon>
        <taxon>Metazoa</taxon>
        <taxon>Ecdysozoa</taxon>
        <taxon>Arthropoda</taxon>
        <taxon>Chelicerata</taxon>
        <taxon>Arachnida</taxon>
        <taxon>Araneae</taxon>
        <taxon>Araneomorphae</taxon>
        <taxon>Entelegynae</taxon>
        <taxon>Araneoidea</taxon>
        <taxon>Araneidae</taxon>
        <taxon>Caerostris</taxon>
    </lineage>
</organism>
<evidence type="ECO:0000313" key="1">
    <source>
        <dbReference type="EMBL" id="GIX96185.1"/>
    </source>
</evidence>
<keyword evidence="2" id="KW-1185">Reference proteome</keyword>
<dbReference type="AlphaFoldDB" id="A0AAV4PJT2"/>
<name>A0AAV4PJT2_CAEEX</name>
<sequence>MLWCRVIPLALHKRTVSEVDRPTPRITYAAMEIDVDPSHTHLRKHGRCKTRDSRRHTDAILQKQLAGSLPFCYTPEMFCKTQSTAEIFQLERS</sequence>
<protein>
    <submittedName>
        <fullName evidence="1">Uncharacterized protein</fullName>
    </submittedName>
</protein>
<reference evidence="1 2" key="1">
    <citation type="submission" date="2021-06" db="EMBL/GenBank/DDBJ databases">
        <title>Caerostris extrusa draft genome.</title>
        <authorList>
            <person name="Kono N."/>
            <person name="Arakawa K."/>
        </authorList>
    </citation>
    <scope>NUCLEOTIDE SEQUENCE [LARGE SCALE GENOMIC DNA]</scope>
</reference>
<proteinExistence type="predicted"/>